<protein>
    <submittedName>
        <fullName evidence="2">Uncharacterized protein</fullName>
    </submittedName>
</protein>
<comment type="caution">
    <text evidence="2">The sequence shown here is derived from an EMBL/GenBank/DDBJ whole genome shotgun (WGS) entry which is preliminary data.</text>
</comment>
<sequence>MEKDGMTNEVVIKTSEQLDVETEKMTIEEPTMETDGLTDGMVTGGQQPPGETEQLLIELEMGSQWPEVETQRVTERVVTADVPAVFFIRKKRKDKEMVESKELASKRLRVPSAHLSFPLTGYSK</sequence>
<gene>
    <name evidence="2" type="ORF">Adt_11883</name>
</gene>
<evidence type="ECO:0000256" key="1">
    <source>
        <dbReference type="SAM" id="MobiDB-lite"/>
    </source>
</evidence>
<evidence type="ECO:0000313" key="2">
    <source>
        <dbReference type="EMBL" id="KAL2526829.1"/>
    </source>
</evidence>
<reference evidence="3" key="1">
    <citation type="submission" date="2024-07" db="EMBL/GenBank/DDBJ databases">
        <title>Two chromosome-level genome assemblies of Korean endemic species Abeliophyllum distichum and Forsythia ovata (Oleaceae).</title>
        <authorList>
            <person name="Jang H."/>
        </authorList>
    </citation>
    <scope>NUCLEOTIDE SEQUENCE [LARGE SCALE GENOMIC DNA]</scope>
</reference>
<dbReference type="AlphaFoldDB" id="A0ABD1UP53"/>
<keyword evidence="3" id="KW-1185">Reference proteome</keyword>
<accession>A0ABD1UP53</accession>
<proteinExistence type="predicted"/>
<feature type="region of interest" description="Disordered" evidence="1">
    <location>
        <begin position="1"/>
        <end position="49"/>
    </location>
</feature>
<organism evidence="2 3">
    <name type="scientific">Abeliophyllum distichum</name>
    <dbReference type="NCBI Taxonomy" id="126358"/>
    <lineage>
        <taxon>Eukaryota</taxon>
        <taxon>Viridiplantae</taxon>
        <taxon>Streptophyta</taxon>
        <taxon>Embryophyta</taxon>
        <taxon>Tracheophyta</taxon>
        <taxon>Spermatophyta</taxon>
        <taxon>Magnoliopsida</taxon>
        <taxon>eudicotyledons</taxon>
        <taxon>Gunneridae</taxon>
        <taxon>Pentapetalae</taxon>
        <taxon>asterids</taxon>
        <taxon>lamiids</taxon>
        <taxon>Lamiales</taxon>
        <taxon>Oleaceae</taxon>
        <taxon>Forsythieae</taxon>
        <taxon>Abeliophyllum</taxon>
    </lineage>
</organism>
<evidence type="ECO:0000313" key="3">
    <source>
        <dbReference type="Proteomes" id="UP001604336"/>
    </source>
</evidence>
<name>A0ABD1UP53_9LAMI</name>
<dbReference type="EMBL" id="JBFOLK010000003">
    <property type="protein sequence ID" value="KAL2526829.1"/>
    <property type="molecule type" value="Genomic_DNA"/>
</dbReference>
<dbReference type="Proteomes" id="UP001604336">
    <property type="component" value="Unassembled WGS sequence"/>
</dbReference>